<feature type="compositionally biased region" description="Basic and acidic residues" evidence="1">
    <location>
        <begin position="11"/>
        <end position="38"/>
    </location>
</feature>
<feature type="non-terminal residue" evidence="2">
    <location>
        <position position="96"/>
    </location>
</feature>
<accession>A0A061QYC7</accession>
<organism evidence="2">
    <name type="scientific">Tetraselmis sp. GSL018</name>
    <dbReference type="NCBI Taxonomy" id="582737"/>
    <lineage>
        <taxon>Eukaryota</taxon>
        <taxon>Viridiplantae</taxon>
        <taxon>Chlorophyta</taxon>
        <taxon>core chlorophytes</taxon>
        <taxon>Chlorodendrophyceae</taxon>
        <taxon>Chlorodendrales</taxon>
        <taxon>Chlorodendraceae</taxon>
        <taxon>Tetraselmis</taxon>
    </lineage>
</organism>
<reference evidence="2" key="1">
    <citation type="submission" date="2014-05" db="EMBL/GenBank/DDBJ databases">
        <title>The transcriptome of the halophilic microalga Tetraselmis sp. GSL018 isolated from the Great Salt Lake, Utah.</title>
        <authorList>
            <person name="Jinkerson R.E."/>
            <person name="D'Adamo S."/>
            <person name="Posewitz M.C."/>
        </authorList>
    </citation>
    <scope>NUCLEOTIDE SEQUENCE</scope>
    <source>
        <strain evidence="2">GSL018</strain>
    </source>
</reference>
<evidence type="ECO:0000313" key="2">
    <source>
        <dbReference type="EMBL" id="JAC63465.1"/>
    </source>
</evidence>
<sequence length="96" mass="10355">PRRRCRAPAAGDHERASRSGMRDGDGGGEKGRGVEEGGRNSMTGWTGGQRLAQRGTRAKRRILERGGIWGGQFQTPAAPNELQTGFFVLLTLGFSK</sequence>
<dbReference type="AlphaFoldDB" id="A0A061QYC7"/>
<protein>
    <submittedName>
        <fullName evidence="2">Uncharacterized protein</fullName>
    </submittedName>
</protein>
<evidence type="ECO:0000256" key="1">
    <source>
        <dbReference type="SAM" id="MobiDB-lite"/>
    </source>
</evidence>
<feature type="region of interest" description="Disordered" evidence="1">
    <location>
        <begin position="1"/>
        <end position="57"/>
    </location>
</feature>
<gene>
    <name evidence="2" type="ORF">TSPGSL018_20600</name>
</gene>
<name>A0A061QYC7_9CHLO</name>
<dbReference type="EMBL" id="GBEZ01023422">
    <property type="protein sequence ID" value="JAC63465.1"/>
    <property type="molecule type" value="Transcribed_RNA"/>
</dbReference>
<feature type="non-terminal residue" evidence="2">
    <location>
        <position position="1"/>
    </location>
</feature>
<proteinExistence type="predicted"/>